<protein>
    <submittedName>
        <fullName evidence="1">Uncharacterized protein</fullName>
    </submittedName>
</protein>
<proteinExistence type="predicted"/>
<keyword evidence="2" id="KW-1185">Reference proteome</keyword>
<organism evidence="1 2">
    <name type="scientific">Oryza meyeriana var. granulata</name>
    <dbReference type="NCBI Taxonomy" id="110450"/>
    <lineage>
        <taxon>Eukaryota</taxon>
        <taxon>Viridiplantae</taxon>
        <taxon>Streptophyta</taxon>
        <taxon>Embryophyta</taxon>
        <taxon>Tracheophyta</taxon>
        <taxon>Spermatophyta</taxon>
        <taxon>Magnoliopsida</taxon>
        <taxon>Liliopsida</taxon>
        <taxon>Poales</taxon>
        <taxon>Poaceae</taxon>
        <taxon>BOP clade</taxon>
        <taxon>Oryzoideae</taxon>
        <taxon>Oryzeae</taxon>
        <taxon>Oryzinae</taxon>
        <taxon>Oryza</taxon>
        <taxon>Oryza meyeriana</taxon>
    </lineage>
</organism>
<reference evidence="1 2" key="1">
    <citation type="submission" date="2019-11" db="EMBL/GenBank/DDBJ databases">
        <title>Whole genome sequence of Oryza granulata.</title>
        <authorList>
            <person name="Li W."/>
        </authorList>
    </citation>
    <scope>NUCLEOTIDE SEQUENCE [LARGE SCALE GENOMIC DNA]</scope>
    <source>
        <strain evidence="2">cv. Menghai</strain>
        <tissue evidence="1">Leaf</tissue>
    </source>
</reference>
<dbReference type="AlphaFoldDB" id="A0A6G1EZA5"/>
<name>A0A6G1EZA5_9ORYZ</name>
<sequence>MPLAASLLEGSDTFELALPLGFALPLHAPPRRACCLALQAPSSKPNPFVSHGNRINY</sequence>
<comment type="caution">
    <text evidence="1">The sequence shown here is derived from an EMBL/GenBank/DDBJ whole genome shotgun (WGS) entry which is preliminary data.</text>
</comment>
<gene>
    <name evidence="1" type="ORF">E2562_026367</name>
</gene>
<evidence type="ECO:0000313" key="2">
    <source>
        <dbReference type="Proteomes" id="UP000479710"/>
    </source>
</evidence>
<dbReference type="Proteomes" id="UP000479710">
    <property type="component" value="Unassembled WGS sequence"/>
</dbReference>
<accession>A0A6G1EZA5</accession>
<evidence type="ECO:0000313" key="1">
    <source>
        <dbReference type="EMBL" id="KAF0929902.1"/>
    </source>
</evidence>
<dbReference type="EMBL" id="SPHZ02000002">
    <property type="protein sequence ID" value="KAF0929902.1"/>
    <property type="molecule type" value="Genomic_DNA"/>
</dbReference>